<dbReference type="EMBL" id="FOKI01000033">
    <property type="protein sequence ID" value="SFB35533.1"/>
    <property type="molecule type" value="Genomic_DNA"/>
</dbReference>
<keyword evidence="2" id="KW-1185">Reference proteome</keyword>
<dbReference type="OrthoDB" id="1927339at2"/>
<organism evidence="1 2">
    <name type="scientific">Clostridium frigidicarnis</name>
    <dbReference type="NCBI Taxonomy" id="84698"/>
    <lineage>
        <taxon>Bacteria</taxon>
        <taxon>Bacillati</taxon>
        <taxon>Bacillota</taxon>
        <taxon>Clostridia</taxon>
        <taxon>Eubacteriales</taxon>
        <taxon>Clostridiaceae</taxon>
        <taxon>Clostridium</taxon>
    </lineage>
</organism>
<name>A0A1I1AGS0_9CLOT</name>
<dbReference type="RefSeq" id="WP_090042618.1">
    <property type="nucleotide sequence ID" value="NZ_FOKI01000033.1"/>
</dbReference>
<gene>
    <name evidence="1" type="ORF">SAMN04488528_103321</name>
</gene>
<dbReference type="AlphaFoldDB" id="A0A1I1AGS0"/>
<sequence length="56" mass="6299">MKNMKENLFNKLGEKLAVNLGEASIKLSEKAMGKCFIGAIYEPKVPIEMLKENIDK</sequence>
<proteinExistence type="predicted"/>
<dbReference type="STRING" id="84698.SAMN04488528_103321"/>
<accession>A0A1I1AGS0</accession>
<protein>
    <recommendedName>
        <fullName evidence="3">Cyclic lactone autoinducer peptide</fullName>
    </recommendedName>
</protein>
<evidence type="ECO:0000313" key="2">
    <source>
        <dbReference type="Proteomes" id="UP000198619"/>
    </source>
</evidence>
<dbReference type="Proteomes" id="UP000198619">
    <property type="component" value="Unassembled WGS sequence"/>
</dbReference>
<reference evidence="1 2" key="1">
    <citation type="submission" date="2016-10" db="EMBL/GenBank/DDBJ databases">
        <authorList>
            <person name="de Groot N.N."/>
        </authorList>
    </citation>
    <scope>NUCLEOTIDE SEQUENCE [LARGE SCALE GENOMIC DNA]</scope>
    <source>
        <strain evidence="1 2">DSM 12271</strain>
    </source>
</reference>
<evidence type="ECO:0000313" key="1">
    <source>
        <dbReference type="EMBL" id="SFB35533.1"/>
    </source>
</evidence>
<evidence type="ECO:0008006" key="3">
    <source>
        <dbReference type="Google" id="ProtNLM"/>
    </source>
</evidence>